<dbReference type="InterPro" id="IPR052999">
    <property type="entry name" value="PTS1_Protein"/>
</dbReference>
<comment type="caution">
    <text evidence="1">The sequence shown here is derived from an EMBL/GenBank/DDBJ whole genome shotgun (WGS) entry which is preliminary data.</text>
</comment>
<dbReference type="PANTHER" id="PTHR28180">
    <property type="entry name" value="CONSERVED MITOCHONDRIAL PROTEIN-RELATED"/>
    <property type="match status" value="1"/>
</dbReference>
<evidence type="ECO:0000313" key="1">
    <source>
        <dbReference type="EMBL" id="KAH7063137.1"/>
    </source>
</evidence>
<evidence type="ECO:0008006" key="3">
    <source>
        <dbReference type="Google" id="ProtNLM"/>
    </source>
</evidence>
<dbReference type="SUPFAM" id="SSF69118">
    <property type="entry name" value="AhpD-like"/>
    <property type="match status" value="1"/>
</dbReference>
<dbReference type="EMBL" id="JAGTJR010000002">
    <property type="protein sequence ID" value="KAH7063137.1"/>
    <property type="molecule type" value="Genomic_DNA"/>
</dbReference>
<keyword evidence="2" id="KW-1185">Reference proteome</keyword>
<dbReference type="InterPro" id="IPR029032">
    <property type="entry name" value="AhpD-like"/>
</dbReference>
<accession>A0ABQ8GUS0</accession>
<name>A0ABQ8GUS0_9PEZI</name>
<dbReference type="Gene3D" id="1.20.1290.10">
    <property type="entry name" value="AhpD-like"/>
    <property type="match status" value="1"/>
</dbReference>
<sequence>MGSVVTFTPSVPAISQLSALFPADPRGPAYSIAYVHAGVTLLALGADKRIPELWQHVARAHTHDAAAQITAATRVREGLVKASPLLGFPRAINALAALRAAVHAASPPDVAAAVYAPPRSRDSCREQKCPGEPRRVEGRGARLFAQTYGQHAARVQKNLDAISGDALGGFAVECIYGELLAEERLLDARESAALVFVACVAAGAGPQAKGHMYGARNLGNSGEEIAAAVEVVRRVAEGLGMEVDWEEMEFLEKVRDW</sequence>
<organism evidence="1 2">
    <name type="scientific">Macrophomina phaseolina</name>
    <dbReference type="NCBI Taxonomy" id="35725"/>
    <lineage>
        <taxon>Eukaryota</taxon>
        <taxon>Fungi</taxon>
        <taxon>Dikarya</taxon>
        <taxon>Ascomycota</taxon>
        <taxon>Pezizomycotina</taxon>
        <taxon>Dothideomycetes</taxon>
        <taxon>Dothideomycetes incertae sedis</taxon>
        <taxon>Botryosphaeriales</taxon>
        <taxon>Botryosphaeriaceae</taxon>
        <taxon>Macrophomina</taxon>
    </lineage>
</organism>
<evidence type="ECO:0000313" key="2">
    <source>
        <dbReference type="Proteomes" id="UP000774617"/>
    </source>
</evidence>
<dbReference type="Proteomes" id="UP000774617">
    <property type="component" value="Unassembled WGS sequence"/>
</dbReference>
<proteinExistence type="predicted"/>
<protein>
    <recommendedName>
        <fullName evidence="3">Carboxymuconolactone decarboxylase</fullName>
    </recommendedName>
</protein>
<dbReference type="PANTHER" id="PTHR28180:SF2">
    <property type="entry name" value="PEROXISOMAL PROTEIN 2"/>
    <property type="match status" value="1"/>
</dbReference>
<reference evidence="1 2" key="1">
    <citation type="journal article" date="2021" name="Nat. Commun.">
        <title>Genetic determinants of endophytism in the Arabidopsis root mycobiome.</title>
        <authorList>
            <person name="Mesny F."/>
            <person name="Miyauchi S."/>
            <person name="Thiergart T."/>
            <person name="Pickel B."/>
            <person name="Atanasova L."/>
            <person name="Karlsson M."/>
            <person name="Huettel B."/>
            <person name="Barry K.W."/>
            <person name="Haridas S."/>
            <person name="Chen C."/>
            <person name="Bauer D."/>
            <person name="Andreopoulos W."/>
            <person name="Pangilinan J."/>
            <person name="LaButti K."/>
            <person name="Riley R."/>
            <person name="Lipzen A."/>
            <person name="Clum A."/>
            <person name="Drula E."/>
            <person name="Henrissat B."/>
            <person name="Kohler A."/>
            <person name="Grigoriev I.V."/>
            <person name="Martin F.M."/>
            <person name="Hacquard S."/>
        </authorList>
    </citation>
    <scope>NUCLEOTIDE SEQUENCE [LARGE SCALE GENOMIC DNA]</scope>
    <source>
        <strain evidence="1 2">MPI-SDFR-AT-0080</strain>
    </source>
</reference>
<gene>
    <name evidence="1" type="ORF">B0J12DRAFT_735064</name>
</gene>